<dbReference type="AlphaFoldDB" id="A0A943DML1"/>
<gene>
    <name evidence="1" type="ORF">KHY35_01845</name>
</gene>
<name>A0A943DML1_BACT4</name>
<dbReference type="Pfam" id="PF13376">
    <property type="entry name" value="OmdA"/>
    <property type="match status" value="1"/>
</dbReference>
<dbReference type="Proteomes" id="UP000782901">
    <property type="component" value="Unassembled WGS sequence"/>
</dbReference>
<proteinExistence type="predicted"/>
<comment type="caution">
    <text evidence="1">The sequence shown here is derived from an EMBL/GenBank/DDBJ whole genome shotgun (WGS) entry which is preliminary data.</text>
</comment>
<evidence type="ECO:0000313" key="1">
    <source>
        <dbReference type="EMBL" id="MBS5409453.1"/>
    </source>
</evidence>
<accession>A0A943DML1</accession>
<evidence type="ECO:0000313" key="2">
    <source>
        <dbReference type="Proteomes" id="UP000782901"/>
    </source>
</evidence>
<dbReference type="RefSeq" id="WP_413554914.1">
    <property type="nucleotide sequence ID" value="NZ_JBCHFT010000006.1"/>
</dbReference>
<reference evidence="1" key="1">
    <citation type="submission" date="2021-02" db="EMBL/GenBank/DDBJ databases">
        <title>Infant gut strain persistence is associated with maternal origin, phylogeny, and functional potential including surface adhesion and iron acquisition.</title>
        <authorList>
            <person name="Lou Y.C."/>
        </authorList>
    </citation>
    <scope>NUCLEOTIDE SEQUENCE</scope>
    <source>
        <strain evidence="1">L3_082_243G1_dasL3_082_243G1_maxbin2.maxbin.015s ta_sub</strain>
    </source>
</reference>
<dbReference type="EMBL" id="JAGZEE010000002">
    <property type="protein sequence ID" value="MBS5409453.1"/>
    <property type="molecule type" value="Genomic_DNA"/>
</dbReference>
<organism evidence="1 2">
    <name type="scientific">Bacteroides thetaiotaomicron</name>
    <dbReference type="NCBI Taxonomy" id="818"/>
    <lineage>
        <taxon>Bacteria</taxon>
        <taxon>Pseudomonadati</taxon>
        <taxon>Bacteroidota</taxon>
        <taxon>Bacteroidia</taxon>
        <taxon>Bacteroidales</taxon>
        <taxon>Bacteroidaceae</taxon>
        <taxon>Bacteroides</taxon>
    </lineage>
</organism>
<sequence length="189" mass="22915">MTTENKIKYFENREDWRKWLAENFETKSEIWFVFPLKSSGEKSIAYNDAVEEALCFEWIDSTIKPLDAEHRIQRFTPRKPKSTYSQANKERLKWLLENKMIYPEFEDKIRTVLSDPFIFPNDIMDRLKEDEIAWKNYPHFSDAYKRIRIAYIEAARKRPEEFEKRLNNFICKVKENKIITGFGGIEKYY</sequence>
<protein>
    <submittedName>
        <fullName evidence="1">YdeI/OmpD-associated family protein</fullName>
    </submittedName>
</protein>